<dbReference type="Pfam" id="PF12276">
    <property type="entry name" value="DUF3617"/>
    <property type="match status" value="1"/>
</dbReference>
<reference evidence="3 4" key="1">
    <citation type="journal article" date="2014" name="Nature">
        <title>Sequential evolution of bacterial morphology by co-option of a developmental regulator.</title>
        <authorList>
            <person name="Jiang C."/>
            <person name="Brown P.J."/>
            <person name="Ducret A."/>
            <person name="Brun Y.V."/>
        </authorList>
    </citation>
    <scope>NUCLEOTIDE SEQUENCE [LARGE SCALE GENOMIC DNA]</scope>
    <source>
        <strain evidence="3 4">DSM 16100</strain>
    </source>
</reference>
<feature type="compositionally biased region" description="Low complexity" evidence="1">
    <location>
        <begin position="47"/>
        <end position="60"/>
    </location>
</feature>
<feature type="signal peptide" evidence="2">
    <location>
        <begin position="1"/>
        <end position="21"/>
    </location>
</feature>
<dbReference type="STRING" id="1121022.GCA_000376105_01975"/>
<dbReference type="AlphaFoldDB" id="V4P729"/>
<keyword evidence="4" id="KW-1185">Reference proteome</keyword>
<dbReference type="EMBL" id="AWGB01000028">
    <property type="protein sequence ID" value="ESQ89727.1"/>
    <property type="molecule type" value="Genomic_DNA"/>
</dbReference>
<evidence type="ECO:0000313" key="3">
    <source>
        <dbReference type="EMBL" id="ESQ89727.1"/>
    </source>
</evidence>
<feature type="compositionally biased region" description="Polar residues" evidence="1">
    <location>
        <begin position="34"/>
        <end position="46"/>
    </location>
</feature>
<dbReference type="PATRIC" id="fig|1121022.4.peg.2716"/>
<sequence length="214" mass="22645">MIIMRHVSLSLSLLACLAVVACDKPDKPPVAPSGSETAQSASSTYDSAAEQASESVASSETPPPRKSQREGLWQLTQTLPQLGGSSVARICVDEDQGERLAVIGQDLLGKPEMNDLSCMTRSVVRLASGADIDTVCEVNDTTLTSHIHVDIIGNEAFHQTAETRYSPAFAGHGRQITVTDGKRLGDCPDGMKAGDYVNGDGVKMKVGKVLAKFS</sequence>
<comment type="caution">
    <text evidence="3">The sequence shown here is derived from an EMBL/GenBank/DDBJ whole genome shotgun (WGS) entry which is preliminary data.</text>
</comment>
<proteinExistence type="predicted"/>
<dbReference type="Proteomes" id="UP000017837">
    <property type="component" value="Unassembled WGS sequence"/>
</dbReference>
<feature type="region of interest" description="Disordered" evidence="1">
    <location>
        <begin position="27"/>
        <end position="69"/>
    </location>
</feature>
<dbReference type="PROSITE" id="PS51257">
    <property type="entry name" value="PROKAR_LIPOPROTEIN"/>
    <property type="match status" value="1"/>
</dbReference>
<evidence type="ECO:0000256" key="1">
    <source>
        <dbReference type="SAM" id="MobiDB-lite"/>
    </source>
</evidence>
<evidence type="ECO:0000313" key="4">
    <source>
        <dbReference type="Proteomes" id="UP000017837"/>
    </source>
</evidence>
<dbReference type="InterPro" id="IPR022061">
    <property type="entry name" value="DUF3617"/>
</dbReference>
<gene>
    <name evidence="3" type="ORF">ABENE_13360</name>
</gene>
<organism evidence="3 4">
    <name type="scientific">Asticcacaulis benevestitus DSM 16100 = ATCC BAA-896</name>
    <dbReference type="NCBI Taxonomy" id="1121022"/>
    <lineage>
        <taxon>Bacteria</taxon>
        <taxon>Pseudomonadati</taxon>
        <taxon>Pseudomonadota</taxon>
        <taxon>Alphaproteobacteria</taxon>
        <taxon>Caulobacterales</taxon>
        <taxon>Caulobacteraceae</taxon>
        <taxon>Asticcacaulis</taxon>
    </lineage>
</organism>
<evidence type="ECO:0000256" key="2">
    <source>
        <dbReference type="SAM" id="SignalP"/>
    </source>
</evidence>
<keyword evidence="2" id="KW-0732">Signal</keyword>
<feature type="chain" id="PRO_5004724564" evidence="2">
    <location>
        <begin position="22"/>
        <end position="214"/>
    </location>
</feature>
<accession>V4P729</accession>
<protein>
    <submittedName>
        <fullName evidence="3">Uncharacterized protein</fullName>
    </submittedName>
</protein>
<name>V4P729_9CAUL</name>